<dbReference type="Pfam" id="PF00011">
    <property type="entry name" value="HSP20"/>
    <property type="match status" value="1"/>
</dbReference>
<dbReference type="InterPro" id="IPR002068">
    <property type="entry name" value="A-crystallin/Hsp20_dom"/>
</dbReference>
<reference evidence="3" key="2">
    <citation type="submission" date="2016-04" db="UniProtKB">
        <authorList>
            <consortium name="WormBaseParasite"/>
        </authorList>
    </citation>
    <scope>IDENTIFICATION</scope>
</reference>
<evidence type="ECO:0000259" key="1">
    <source>
        <dbReference type="Pfam" id="PF00011"/>
    </source>
</evidence>
<organism evidence="2 3">
    <name type="scientific">Angiostrongylus cantonensis</name>
    <name type="common">Rat lungworm</name>
    <dbReference type="NCBI Taxonomy" id="6313"/>
    <lineage>
        <taxon>Eukaryota</taxon>
        <taxon>Metazoa</taxon>
        <taxon>Ecdysozoa</taxon>
        <taxon>Nematoda</taxon>
        <taxon>Chromadorea</taxon>
        <taxon>Rhabditida</taxon>
        <taxon>Rhabditina</taxon>
        <taxon>Rhabditomorpha</taxon>
        <taxon>Strongyloidea</taxon>
        <taxon>Metastrongylidae</taxon>
        <taxon>Angiostrongylus</taxon>
    </lineage>
</organism>
<accession>A0A158PAU3</accession>
<evidence type="ECO:0000313" key="2">
    <source>
        <dbReference type="Proteomes" id="UP000035642"/>
    </source>
</evidence>
<dbReference type="Proteomes" id="UP000035642">
    <property type="component" value="Unassembled WGS sequence"/>
</dbReference>
<sequence length="171" mass="18744">LIVVPFLTAETIHLRSFVRKWTLPENVDLEALRTHLNDSGHLSVEAPKLLCNLGTGITLVYHVFGCVLDGVHVEVYDDERHTLGTGKSTANINANHQNRYTTCFSGLFNTSSSVYCAGLSTYIRILDPLEKNRARIAVTVLICRDVDDAATKQAATTSGHCSSMHDCMPVA</sequence>
<protein>
    <submittedName>
        <fullName evidence="3">SHSP domain-containing protein</fullName>
    </submittedName>
</protein>
<dbReference type="Gene3D" id="2.60.40.790">
    <property type="match status" value="1"/>
</dbReference>
<dbReference type="AlphaFoldDB" id="A0A158PAU3"/>
<keyword evidence="2" id="KW-1185">Reference proteome</keyword>
<dbReference type="WBParaSite" id="ACAC_0001000901-mRNA-1">
    <property type="protein sequence ID" value="ACAC_0001000901-mRNA-1"/>
    <property type="gene ID" value="ACAC_0001000901"/>
</dbReference>
<evidence type="ECO:0000313" key="3">
    <source>
        <dbReference type="WBParaSite" id="ACAC_0001000901-mRNA-1"/>
    </source>
</evidence>
<proteinExistence type="predicted"/>
<dbReference type="InterPro" id="IPR008978">
    <property type="entry name" value="HSP20-like_chaperone"/>
</dbReference>
<dbReference type="CDD" id="cd06526">
    <property type="entry name" value="metazoan_ACD"/>
    <property type="match status" value="1"/>
</dbReference>
<feature type="domain" description="SHSP" evidence="1">
    <location>
        <begin position="13"/>
        <end position="49"/>
    </location>
</feature>
<name>A0A158PAU3_ANGCA</name>
<reference evidence="2" key="1">
    <citation type="submission" date="2012-09" db="EMBL/GenBank/DDBJ databases">
        <authorList>
            <person name="Martin A.A."/>
        </authorList>
    </citation>
    <scope>NUCLEOTIDE SEQUENCE</scope>
</reference>